<feature type="signal peptide" evidence="3">
    <location>
        <begin position="1"/>
        <end position="28"/>
    </location>
</feature>
<feature type="compositionally biased region" description="Pro residues" evidence="1">
    <location>
        <begin position="188"/>
        <end position="198"/>
    </location>
</feature>
<evidence type="ECO:0000256" key="3">
    <source>
        <dbReference type="SAM" id="SignalP"/>
    </source>
</evidence>
<dbReference type="AlphaFoldDB" id="A0A1F5NK17"/>
<comment type="caution">
    <text evidence="4">The sequence shown here is derived from an EMBL/GenBank/DDBJ whole genome shotgun (WGS) entry which is preliminary data.</text>
</comment>
<feature type="compositionally biased region" description="Gly residues" evidence="1">
    <location>
        <begin position="224"/>
        <end position="244"/>
    </location>
</feature>
<keyword evidence="2" id="KW-1133">Transmembrane helix</keyword>
<gene>
    <name evidence="4" type="ORF">A2751_05985</name>
</gene>
<feature type="region of interest" description="Disordered" evidence="1">
    <location>
        <begin position="184"/>
        <end position="272"/>
    </location>
</feature>
<dbReference type="EMBL" id="MFEK01000015">
    <property type="protein sequence ID" value="OGE78009.1"/>
    <property type="molecule type" value="Genomic_DNA"/>
</dbReference>
<sequence length="327" mass="34557">MKKTLFLLTVFLSVAMVFNLGHINPANAVSDGSVTVCKIVSDNTVNPGAKFTIGSIIPPVTSIAAPPVGTFGTSVFTMPLIYNTDILSDVPGDDAQCVTYNELALGGYYYSQESIEGPGTWEATKYNDQFTVIISTVADLFLWDGKLYDGDASNDMGRQENADGHFNLSSERPNRTIVAYNKHITTPTPTPSVTPTPTPENNGGGGGGGSLGVFINGPLANQPVGGGDNGGGVGGSNDGNGGIISGAAITKTPTPSPRTTVSESPTPDIEDEMPVLTEEEDNLLANIFGSGFWGDWWCLLLLVILIIVLILWYMSSRNNDKSKNNDK</sequence>
<accession>A0A1F5NK17</accession>
<feature type="chain" id="PRO_5009520145" evidence="3">
    <location>
        <begin position="29"/>
        <end position="327"/>
    </location>
</feature>
<feature type="transmembrane region" description="Helical" evidence="2">
    <location>
        <begin position="293"/>
        <end position="314"/>
    </location>
</feature>
<keyword evidence="2" id="KW-0812">Transmembrane</keyword>
<feature type="compositionally biased region" description="Gly residues" evidence="1">
    <location>
        <begin position="202"/>
        <end position="211"/>
    </location>
</feature>
<keyword evidence="2" id="KW-0472">Membrane</keyword>
<keyword evidence="3" id="KW-0732">Signal</keyword>
<evidence type="ECO:0000256" key="2">
    <source>
        <dbReference type="SAM" id="Phobius"/>
    </source>
</evidence>
<evidence type="ECO:0000256" key="1">
    <source>
        <dbReference type="SAM" id="MobiDB-lite"/>
    </source>
</evidence>
<name>A0A1F5NK17_9BACT</name>
<feature type="compositionally biased region" description="Polar residues" evidence="1">
    <location>
        <begin position="251"/>
        <end position="265"/>
    </location>
</feature>
<protein>
    <submittedName>
        <fullName evidence="4">Uncharacterized protein</fullName>
    </submittedName>
</protein>
<proteinExistence type="predicted"/>
<evidence type="ECO:0000313" key="5">
    <source>
        <dbReference type="Proteomes" id="UP000176864"/>
    </source>
</evidence>
<reference evidence="4 5" key="1">
    <citation type="journal article" date="2016" name="Nat. Commun.">
        <title>Thousands of microbial genomes shed light on interconnected biogeochemical processes in an aquifer system.</title>
        <authorList>
            <person name="Anantharaman K."/>
            <person name="Brown C.T."/>
            <person name="Hug L.A."/>
            <person name="Sharon I."/>
            <person name="Castelle C.J."/>
            <person name="Probst A.J."/>
            <person name="Thomas B.C."/>
            <person name="Singh A."/>
            <person name="Wilkins M.J."/>
            <person name="Karaoz U."/>
            <person name="Brodie E.L."/>
            <person name="Williams K.H."/>
            <person name="Hubbard S.S."/>
            <person name="Banfield J.F."/>
        </authorList>
    </citation>
    <scope>NUCLEOTIDE SEQUENCE [LARGE SCALE GENOMIC DNA]</scope>
</reference>
<evidence type="ECO:0000313" key="4">
    <source>
        <dbReference type="EMBL" id="OGE78009.1"/>
    </source>
</evidence>
<organism evidence="4 5">
    <name type="scientific">Candidatus Doudnabacteria bacterium RIFCSPHIGHO2_01_FULL_46_14</name>
    <dbReference type="NCBI Taxonomy" id="1817824"/>
    <lineage>
        <taxon>Bacteria</taxon>
        <taxon>Candidatus Doudnaibacteriota</taxon>
    </lineage>
</organism>
<dbReference type="Proteomes" id="UP000176864">
    <property type="component" value="Unassembled WGS sequence"/>
</dbReference>